<feature type="domain" description="T-SNARE coiled-coil homology" evidence="10">
    <location>
        <begin position="27"/>
        <end position="94"/>
    </location>
</feature>
<comment type="subcellular location">
    <subcellularLocation>
        <location evidence="1">Membrane</location>
        <topology evidence="1">Single-pass type IV membrane protein</topology>
    </subcellularLocation>
</comment>
<gene>
    <name evidence="11" type="ORF">CONCODRAFT_10521</name>
</gene>
<dbReference type="InterPro" id="IPR000727">
    <property type="entry name" value="T_SNARE_dom"/>
</dbReference>
<evidence type="ECO:0000256" key="6">
    <source>
        <dbReference type="ARBA" id="ARBA00022989"/>
    </source>
</evidence>
<keyword evidence="4" id="KW-0812">Transmembrane</keyword>
<dbReference type="PANTHER" id="PTHR21230">
    <property type="entry name" value="VESICLE TRANSPORT V-SNARE PROTEIN VTI1-RELATED"/>
    <property type="match status" value="1"/>
</dbReference>
<dbReference type="GO" id="GO:0048280">
    <property type="term" value="P:vesicle fusion with Golgi apparatus"/>
    <property type="evidence" value="ECO:0007669"/>
    <property type="project" value="TreeGrafter"/>
</dbReference>
<dbReference type="Proteomes" id="UP000070444">
    <property type="component" value="Unassembled WGS sequence"/>
</dbReference>
<feature type="coiled-coil region" evidence="9">
    <location>
        <begin position="60"/>
        <end position="97"/>
    </location>
</feature>
<sequence>MSSNRDELLAGRTIIDFDDAETDQRTRLLSGTETLNNSSQRLQNSHRLALETETLGAGILTDLRTQREQILNTRNTLREADSNVHNAQSTLKEMSRRMLHNKFIKYAIIISFIILAQDELSEEASDIMRAVSVPRMDEVATLGGQNNKQNIGYIGSSYNNINAMKTDEDSKVSKIGIDDEKSSLAQALFAIANQ</sequence>
<reference evidence="11 12" key="1">
    <citation type="journal article" date="2015" name="Genome Biol. Evol.">
        <title>Phylogenomic analyses indicate that early fungi evolved digesting cell walls of algal ancestors of land plants.</title>
        <authorList>
            <person name="Chang Y."/>
            <person name="Wang S."/>
            <person name="Sekimoto S."/>
            <person name="Aerts A.L."/>
            <person name="Choi C."/>
            <person name="Clum A."/>
            <person name="LaButti K.M."/>
            <person name="Lindquist E.A."/>
            <person name="Yee Ngan C."/>
            <person name="Ohm R.A."/>
            <person name="Salamov A.A."/>
            <person name="Grigoriev I.V."/>
            <person name="Spatafora J.W."/>
            <person name="Berbee M.L."/>
        </authorList>
    </citation>
    <scope>NUCLEOTIDE SEQUENCE [LARGE SCALE GENOMIC DNA]</scope>
    <source>
        <strain evidence="11 12">NRRL 28638</strain>
    </source>
</reference>
<dbReference type="GO" id="GO:0016236">
    <property type="term" value="P:macroautophagy"/>
    <property type="evidence" value="ECO:0007669"/>
    <property type="project" value="TreeGrafter"/>
</dbReference>
<dbReference type="STRING" id="796925.A0A137NXE8"/>
<dbReference type="FunFam" id="1.20.5.110:FF:000002">
    <property type="entry name" value="Vesicle transport through interaction with t-SNAREsB"/>
    <property type="match status" value="1"/>
</dbReference>
<accession>A0A137NXE8</accession>
<dbReference type="Gene3D" id="1.20.5.110">
    <property type="match status" value="1"/>
</dbReference>
<evidence type="ECO:0000256" key="5">
    <source>
        <dbReference type="ARBA" id="ARBA00022927"/>
    </source>
</evidence>
<dbReference type="GO" id="GO:0042147">
    <property type="term" value="P:retrograde transport, endosome to Golgi"/>
    <property type="evidence" value="ECO:0007669"/>
    <property type="project" value="TreeGrafter"/>
</dbReference>
<dbReference type="GO" id="GO:0006891">
    <property type="term" value="P:intra-Golgi vesicle-mediated transport"/>
    <property type="evidence" value="ECO:0007669"/>
    <property type="project" value="TreeGrafter"/>
</dbReference>
<dbReference type="SUPFAM" id="SSF58038">
    <property type="entry name" value="SNARE fusion complex"/>
    <property type="match status" value="1"/>
</dbReference>
<dbReference type="GO" id="GO:0000149">
    <property type="term" value="F:SNARE binding"/>
    <property type="evidence" value="ECO:0007669"/>
    <property type="project" value="TreeGrafter"/>
</dbReference>
<dbReference type="GO" id="GO:0005794">
    <property type="term" value="C:Golgi apparatus"/>
    <property type="evidence" value="ECO:0007669"/>
    <property type="project" value="TreeGrafter"/>
</dbReference>
<keyword evidence="8" id="KW-0472">Membrane</keyword>
<dbReference type="GO" id="GO:0005829">
    <property type="term" value="C:cytosol"/>
    <property type="evidence" value="ECO:0007669"/>
    <property type="project" value="GOC"/>
</dbReference>
<keyword evidence="12" id="KW-1185">Reference proteome</keyword>
<evidence type="ECO:0000256" key="8">
    <source>
        <dbReference type="ARBA" id="ARBA00023136"/>
    </source>
</evidence>
<keyword evidence="7 9" id="KW-0175">Coiled coil</keyword>
<comment type="similarity">
    <text evidence="2">Belongs to the VTI1 family.</text>
</comment>
<dbReference type="GO" id="GO:0005484">
    <property type="term" value="F:SNAP receptor activity"/>
    <property type="evidence" value="ECO:0007669"/>
    <property type="project" value="TreeGrafter"/>
</dbReference>
<dbReference type="SMART" id="SM00397">
    <property type="entry name" value="t_SNARE"/>
    <property type="match status" value="1"/>
</dbReference>
<dbReference type="GO" id="GO:0012507">
    <property type="term" value="C:ER to Golgi transport vesicle membrane"/>
    <property type="evidence" value="ECO:0007669"/>
    <property type="project" value="TreeGrafter"/>
</dbReference>
<name>A0A137NXE8_CONC2</name>
<evidence type="ECO:0000313" key="12">
    <source>
        <dbReference type="Proteomes" id="UP000070444"/>
    </source>
</evidence>
<dbReference type="GO" id="GO:0031201">
    <property type="term" value="C:SNARE complex"/>
    <property type="evidence" value="ECO:0007669"/>
    <property type="project" value="TreeGrafter"/>
</dbReference>
<evidence type="ECO:0000256" key="3">
    <source>
        <dbReference type="ARBA" id="ARBA00022448"/>
    </source>
</evidence>
<dbReference type="EMBL" id="KQ964638">
    <property type="protein sequence ID" value="KXN67407.1"/>
    <property type="molecule type" value="Genomic_DNA"/>
</dbReference>
<evidence type="ECO:0000256" key="4">
    <source>
        <dbReference type="ARBA" id="ARBA00022692"/>
    </source>
</evidence>
<dbReference type="OrthoDB" id="430637at2759"/>
<keyword evidence="5" id="KW-0653">Protein transport</keyword>
<dbReference type="PANTHER" id="PTHR21230:SF26">
    <property type="entry name" value="VESICLE TRANSPORT THROUGH INTERACTION WITH T-SNARES HOMOLOG 1A"/>
    <property type="match status" value="1"/>
</dbReference>
<dbReference type="GO" id="GO:0031902">
    <property type="term" value="C:late endosome membrane"/>
    <property type="evidence" value="ECO:0007669"/>
    <property type="project" value="TreeGrafter"/>
</dbReference>
<evidence type="ECO:0000256" key="1">
    <source>
        <dbReference type="ARBA" id="ARBA00004211"/>
    </source>
</evidence>
<proteinExistence type="inferred from homology"/>
<evidence type="ECO:0000313" key="11">
    <source>
        <dbReference type="EMBL" id="KXN67407.1"/>
    </source>
</evidence>
<dbReference type="GO" id="GO:0005789">
    <property type="term" value="C:endoplasmic reticulum membrane"/>
    <property type="evidence" value="ECO:0007669"/>
    <property type="project" value="TreeGrafter"/>
</dbReference>
<evidence type="ECO:0000259" key="10">
    <source>
        <dbReference type="SMART" id="SM00397"/>
    </source>
</evidence>
<evidence type="ECO:0000256" key="9">
    <source>
        <dbReference type="SAM" id="Coils"/>
    </source>
</evidence>
<organism evidence="11 12">
    <name type="scientific">Conidiobolus coronatus (strain ATCC 28846 / CBS 209.66 / NRRL 28638)</name>
    <name type="common">Delacroixia coronata</name>
    <dbReference type="NCBI Taxonomy" id="796925"/>
    <lineage>
        <taxon>Eukaryota</taxon>
        <taxon>Fungi</taxon>
        <taxon>Fungi incertae sedis</taxon>
        <taxon>Zoopagomycota</taxon>
        <taxon>Entomophthoromycotina</taxon>
        <taxon>Entomophthoromycetes</taxon>
        <taxon>Entomophthorales</taxon>
        <taxon>Ancylistaceae</taxon>
        <taxon>Conidiobolus</taxon>
    </lineage>
</organism>
<keyword evidence="3" id="KW-0813">Transport</keyword>
<evidence type="ECO:0000256" key="2">
    <source>
        <dbReference type="ARBA" id="ARBA00006108"/>
    </source>
</evidence>
<dbReference type="Pfam" id="PF12352">
    <property type="entry name" value="V-SNARE_C"/>
    <property type="match status" value="1"/>
</dbReference>
<protein>
    <submittedName>
        <fullName evidence="11">V-snare-domain-containing protein</fullName>
    </submittedName>
</protein>
<dbReference type="AlphaFoldDB" id="A0A137NXE8"/>
<dbReference type="CDD" id="cd15862">
    <property type="entry name" value="SNARE_Vti1"/>
    <property type="match status" value="1"/>
</dbReference>
<keyword evidence="6" id="KW-1133">Transmembrane helix</keyword>
<dbReference type="GO" id="GO:0006896">
    <property type="term" value="P:Golgi to vacuole transport"/>
    <property type="evidence" value="ECO:0007669"/>
    <property type="project" value="TreeGrafter"/>
</dbReference>
<dbReference type="GO" id="GO:0015031">
    <property type="term" value="P:protein transport"/>
    <property type="evidence" value="ECO:0007669"/>
    <property type="project" value="UniProtKB-KW"/>
</dbReference>
<evidence type="ECO:0000256" key="7">
    <source>
        <dbReference type="ARBA" id="ARBA00023054"/>
    </source>
</evidence>